<dbReference type="InterPro" id="IPR000203">
    <property type="entry name" value="GPS"/>
</dbReference>
<feature type="transmembrane region" description="Helical" evidence="6">
    <location>
        <begin position="456"/>
        <end position="482"/>
    </location>
</feature>
<dbReference type="Proteomes" id="UP000265140">
    <property type="component" value="Chromosome 15"/>
</dbReference>
<proteinExistence type="predicted"/>
<evidence type="ECO:0000256" key="1">
    <source>
        <dbReference type="ARBA" id="ARBA00004141"/>
    </source>
</evidence>
<dbReference type="Gene3D" id="1.20.1070.10">
    <property type="entry name" value="Rhodopsin 7-helix transmembrane proteins"/>
    <property type="match status" value="1"/>
</dbReference>
<evidence type="ECO:0000256" key="3">
    <source>
        <dbReference type="ARBA" id="ARBA00022989"/>
    </source>
</evidence>
<dbReference type="KEGG" id="els:105015663"/>
<dbReference type="GO" id="GO:0007166">
    <property type="term" value="P:cell surface receptor signaling pathway"/>
    <property type="evidence" value="ECO:0007669"/>
    <property type="project" value="InterPro"/>
</dbReference>
<evidence type="ECO:0000256" key="5">
    <source>
        <dbReference type="ARBA" id="ARBA00023157"/>
    </source>
</evidence>
<dbReference type="RefSeq" id="XP_010877267.2">
    <property type="nucleotide sequence ID" value="XM_010878965.3"/>
</dbReference>
<evidence type="ECO:0000259" key="9">
    <source>
        <dbReference type="PROSITE" id="PS50261"/>
    </source>
</evidence>
<evidence type="ECO:0000256" key="4">
    <source>
        <dbReference type="ARBA" id="ARBA00023136"/>
    </source>
</evidence>
<feature type="domain" description="G-protein coupled receptors family 2 profile 2" evidence="9">
    <location>
        <begin position="396"/>
        <end position="647"/>
    </location>
</feature>
<keyword evidence="7" id="KW-0732">Signal</keyword>
<evidence type="ECO:0000259" key="8">
    <source>
        <dbReference type="PROSITE" id="PS50221"/>
    </source>
</evidence>
<reference evidence="11" key="1">
    <citation type="journal article" date="2014" name="PLoS ONE">
        <title>The genome and linkage map of the northern pike (Esox lucius): conserved synteny revealed between the salmonid sister group and the Neoteleostei.</title>
        <authorList>
            <person name="Rondeau E.B."/>
            <person name="Minkley D.R."/>
            <person name="Leong J.S."/>
            <person name="Messmer A.M."/>
            <person name="Jantzen J.R."/>
            <person name="von Schalburg K.R."/>
            <person name="Lemon C."/>
            <person name="Bird N.H."/>
            <person name="Koop B.F."/>
        </authorList>
    </citation>
    <scope>NUCLEOTIDE SEQUENCE</scope>
</reference>
<reference evidence="10" key="3">
    <citation type="submission" date="2025-08" db="UniProtKB">
        <authorList>
            <consortium name="Ensembl"/>
        </authorList>
    </citation>
    <scope>IDENTIFICATION</scope>
</reference>
<accession>A0A3P8XHK1</accession>
<keyword evidence="2 6" id="KW-0812">Transmembrane</keyword>
<dbReference type="Gene3D" id="2.60.220.50">
    <property type="match status" value="1"/>
</dbReference>
<evidence type="ECO:0000313" key="10">
    <source>
        <dbReference type="Ensembl" id="ENSELUP00000004057.2"/>
    </source>
</evidence>
<name>A0A3P8XHK1_ESOLU</name>
<reference evidence="10" key="4">
    <citation type="submission" date="2025-09" db="UniProtKB">
        <authorList>
            <consortium name="Ensembl"/>
        </authorList>
    </citation>
    <scope>IDENTIFICATION</scope>
</reference>
<keyword evidence="4 6" id="KW-0472">Membrane</keyword>
<dbReference type="OMA" id="ICKICIA"/>
<feature type="chain" id="PRO_5044244482" description="Adhesion G protein-coupled receptor G2a" evidence="7">
    <location>
        <begin position="22"/>
        <end position="687"/>
    </location>
</feature>
<evidence type="ECO:0000256" key="7">
    <source>
        <dbReference type="SAM" id="SignalP"/>
    </source>
</evidence>
<feature type="transmembrane region" description="Helical" evidence="6">
    <location>
        <begin position="398"/>
        <end position="420"/>
    </location>
</feature>
<dbReference type="InterPro" id="IPR046338">
    <property type="entry name" value="GAIN_dom_sf"/>
</dbReference>
<evidence type="ECO:0008006" key="12">
    <source>
        <dbReference type="Google" id="ProtNLM"/>
    </source>
</evidence>
<reference evidence="10" key="2">
    <citation type="submission" date="2020-02" db="EMBL/GenBank/DDBJ databases">
        <title>Esox lucius (northern pike) genome, fEsoLuc1, primary haplotype.</title>
        <authorList>
            <person name="Myers G."/>
            <person name="Karagic N."/>
            <person name="Meyer A."/>
            <person name="Pippel M."/>
            <person name="Reichard M."/>
            <person name="Winkler S."/>
            <person name="Tracey A."/>
            <person name="Sims Y."/>
            <person name="Howe K."/>
            <person name="Rhie A."/>
            <person name="Formenti G."/>
            <person name="Durbin R."/>
            <person name="Fedrigo O."/>
            <person name="Jarvis E.D."/>
        </authorList>
    </citation>
    <scope>NUCLEOTIDE SEQUENCE [LARGE SCALE GENOMIC DNA]</scope>
</reference>
<feature type="domain" description="GAIN-B" evidence="8">
    <location>
        <begin position="242"/>
        <end position="387"/>
    </location>
</feature>
<dbReference type="InterPro" id="IPR017981">
    <property type="entry name" value="GPCR_2-like_7TM"/>
</dbReference>
<sequence>MEGKLLGFCLTTAILFSRSSCKCITCDAVLIVDNDTYSGVIRNGKVCQSQTNCTGSCASQYDMENVCILSVGENRTTSEKCNLQFNITLRKKTNSSLITLNKTDINHKQDVKLCFPRQKATYYPPTGCSTGCSNMNETTCGVGSPYNQVNCKDTTDRFVIDPNQALCWTCVNPVRMPDVNISLPSSHLQISNGMINAASASVAMKNLSSLLNLMGNASSAAVSLGDVKGIISKLDKGNTKNLSFGLSSTNGLSIVANQGALTTNFNRSVTMPKESSDQAVQKNGTFVGVLVFPSMSQDEKKSNVLNGEVFGIEMGVPIANLTDPILIQYENVNKEGFNAYCNSWNGKGNLPNWTIDGCQTVEGENSITCQCTHLSFFAILLSPAPKNISSSDVTSLTYISYIGCGLSMFFLGVALFMHCAMSHTKSSQATKILINLFVALFILNLTFLINQTIANLGSYVPCVIVAAVMHYSMLSTFTWFLIEAIHLFLQLKKPNADTKHCMIKIYIEGWVLPAVVVIVLLGLSKYKLISINTNDGNPVNMCWINDVNIVYGVNIGYYACVFVCTMTIFIIVMRHIFMMTKTKASVGRQDSASNNTLTIVGLLFLLGITWGFAFFSFGPLTIPSYYIFSILNSFQGFFLFLYYYNSNKIIGDDRTSFTNETTSTSSNIYDNRPVNFTYVDQNLHLKK</sequence>
<dbReference type="AlphaFoldDB" id="A0A3P8XHK1"/>
<feature type="transmembrane region" description="Helical" evidence="6">
    <location>
        <begin position="432"/>
        <end position="450"/>
    </location>
</feature>
<dbReference type="Bgee" id="ENSELUG00000005230">
    <property type="expression patterns" value="Expressed in mesonephros and 7 other cell types or tissues"/>
</dbReference>
<dbReference type="Pfam" id="PF00002">
    <property type="entry name" value="7tm_2"/>
    <property type="match status" value="1"/>
</dbReference>
<dbReference type="SMART" id="SM00303">
    <property type="entry name" value="GPS"/>
    <property type="match status" value="1"/>
</dbReference>
<dbReference type="Ensembl" id="ENSELUT00000012997.3">
    <property type="protein sequence ID" value="ENSELUP00000004057.2"/>
    <property type="gene ID" value="ENSELUG00000005230.3"/>
</dbReference>
<dbReference type="PANTHER" id="PTHR12011:SF474">
    <property type="entry name" value="ADHESION G PROTEIN-COUPLED RECEPTOR G11-RELATED"/>
    <property type="match status" value="1"/>
</dbReference>
<dbReference type="PRINTS" id="PR00249">
    <property type="entry name" value="GPCRSECRETIN"/>
</dbReference>
<protein>
    <recommendedName>
        <fullName evidence="12">Adhesion G protein-coupled receptor G2a</fullName>
    </recommendedName>
</protein>
<evidence type="ECO:0000256" key="6">
    <source>
        <dbReference type="SAM" id="Phobius"/>
    </source>
</evidence>
<dbReference type="GO" id="GO:0007189">
    <property type="term" value="P:adenylate cyclase-activating G protein-coupled receptor signaling pathway"/>
    <property type="evidence" value="ECO:0007669"/>
    <property type="project" value="TreeGrafter"/>
</dbReference>
<dbReference type="OrthoDB" id="6134459at2759"/>
<feature type="transmembrane region" description="Helical" evidence="6">
    <location>
        <begin position="624"/>
        <end position="644"/>
    </location>
</feature>
<dbReference type="GO" id="GO:0005886">
    <property type="term" value="C:plasma membrane"/>
    <property type="evidence" value="ECO:0007669"/>
    <property type="project" value="TreeGrafter"/>
</dbReference>
<feature type="signal peptide" evidence="7">
    <location>
        <begin position="1"/>
        <end position="21"/>
    </location>
</feature>
<evidence type="ECO:0000256" key="2">
    <source>
        <dbReference type="ARBA" id="ARBA00022692"/>
    </source>
</evidence>
<dbReference type="PANTHER" id="PTHR12011">
    <property type="entry name" value="ADHESION G-PROTEIN COUPLED RECEPTOR"/>
    <property type="match status" value="1"/>
</dbReference>
<feature type="transmembrane region" description="Helical" evidence="6">
    <location>
        <begin position="555"/>
        <end position="577"/>
    </location>
</feature>
<dbReference type="InParanoid" id="A0A3P8XHK1"/>
<dbReference type="GO" id="GO:0004930">
    <property type="term" value="F:G protein-coupled receptor activity"/>
    <property type="evidence" value="ECO:0007669"/>
    <property type="project" value="InterPro"/>
</dbReference>
<comment type="subcellular location">
    <subcellularLocation>
        <location evidence="1">Membrane</location>
        <topology evidence="1">Multi-pass membrane protein</topology>
    </subcellularLocation>
</comment>
<dbReference type="Pfam" id="PF01825">
    <property type="entry name" value="GPS"/>
    <property type="match status" value="1"/>
</dbReference>
<feature type="transmembrane region" description="Helical" evidence="6">
    <location>
        <begin position="503"/>
        <end position="523"/>
    </location>
</feature>
<dbReference type="GeneID" id="105015663"/>
<dbReference type="InterPro" id="IPR000832">
    <property type="entry name" value="GPCR_2_secretin-like"/>
</dbReference>
<evidence type="ECO:0000313" key="11">
    <source>
        <dbReference type="Proteomes" id="UP000265140"/>
    </source>
</evidence>
<dbReference type="PROSITE" id="PS50261">
    <property type="entry name" value="G_PROTEIN_RECEP_F2_4"/>
    <property type="match status" value="1"/>
</dbReference>
<organism evidence="10 11">
    <name type="scientific">Esox lucius</name>
    <name type="common">Northern pike</name>
    <dbReference type="NCBI Taxonomy" id="8010"/>
    <lineage>
        <taxon>Eukaryota</taxon>
        <taxon>Metazoa</taxon>
        <taxon>Chordata</taxon>
        <taxon>Craniata</taxon>
        <taxon>Vertebrata</taxon>
        <taxon>Euteleostomi</taxon>
        <taxon>Actinopterygii</taxon>
        <taxon>Neopterygii</taxon>
        <taxon>Teleostei</taxon>
        <taxon>Protacanthopterygii</taxon>
        <taxon>Esociformes</taxon>
        <taxon>Esocidae</taxon>
        <taxon>Esox</taxon>
    </lineage>
</organism>
<keyword evidence="3 6" id="KW-1133">Transmembrane helix</keyword>
<dbReference type="GeneTree" id="ENSGT00940000164851"/>
<keyword evidence="5" id="KW-1015">Disulfide bond</keyword>
<feature type="transmembrane region" description="Helical" evidence="6">
    <location>
        <begin position="597"/>
        <end position="618"/>
    </location>
</feature>
<dbReference type="PROSITE" id="PS50221">
    <property type="entry name" value="GAIN_B"/>
    <property type="match status" value="1"/>
</dbReference>
<keyword evidence="11" id="KW-1185">Reference proteome</keyword>
<dbReference type="InterPro" id="IPR057244">
    <property type="entry name" value="GAIN_B"/>
</dbReference>